<dbReference type="Pfam" id="PF07687">
    <property type="entry name" value="M20_dimer"/>
    <property type="match status" value="1"/>
</dbReference>
<accession>A0A6B1G2D0</accession>
<organism evidence="5">
    <name type="scientific">Caldilineaceae bacterium SB0675_bin_29</name>
    <dbReference type="NCBI Taxonomy" id="2605266"/>
    <lineage>
        <taxon>Bacteria</taxon>
        <taxon>Bacillati</taxon>
        <taxon>Chloroflexota</taxon>
        <taxon>Caldilineae</taxon>
        <taxon>Caldilineales</taxon>
        <taxon>Caldilineaceae</taxon>
    </lineage>
</organism>
<dbReference type="GO" id="GO:0006508">
    <property type="term" value="P:proteolysis"/>
    <property type="evidence" value="ECO:0007669"/>
    <property type="project" value="UniProtKB-KW"/>
</dbReference>
<evidence type="ECO:0000259" key="4">
    <source>
        <dbReference type="Pfam" id="PF07687"/>
    </source>
</evidence>
<comment type="caution">
    <text evidence="5">The sequence shown here is derived from an EMBL/GenBank/DDBJ whole genome shotgun (WGS) entry which is preliminary data.</text>
</comment>
<dbReference type="NCBIfam" id="NF006579">
    <property type="entry name" value="PRK09104.1"/>
    <property type="match status" value="1"/>
</dbReference>
<dbReference type="Gene3D" id="3.40.630.10">
    <property type="entry name" value="Zn peptidases"/>
    <property type="match status" value="1"/>
</dbReference>
<dbReference type="Gene3D" id="3.30.70.360">
    <property type="match status" value="1"/>
</dbReference>
<protein>
    <submittedName>
        <fullName evidence="5">M20 family dipeptidase</fullName>
    </submittedName>
</protein>
<evidence type="ECO:0000256" key="3">
    <source>
        <dbReference type="ARBA" id="ARBA00022801"/>
    </source>
</evidence>
<dbReference type="Pfam" id="PF01546">
    <property type="entry name" value="Peptidase_M20"/>
    <property type="match status" value="1"/>
</dbReference>
<dbReference type="InterPro" id="IPR002933">
    <property type="entry name" value="Peptidase_M20"/>
</dbReference>
<evidence type="ECO:0000256" key="2">
    <source>
        <dbReference type="ARBA" id="ARBA00022723"/>
    </source>
</evidence>
<dbReference type="PANTHER" id="PTHR43270:SF8">
    <property type="entry name" value="DI- AND TRIPEPTIDASE DUG2-RELATED"/>
    <property type="match status" value="1"/>
</dbReference>
<dbReference type="GO" id="GO:0046872">
    <property type="term" value="F:metal ion binding"/>
    <property type="evidence" value="ECO:0007669"/>
    <property type="project" value="UniProtKB-KW"/>
</dbReference>
<proteinExistence type="predicted"/>
<keyword evidence="1" id="KW-0645">Protease</keyword>
<keyword evidence="3" id="KW-0378">Hydrolase</keyword>
<evidence type="ECO:0000313" key="5">
    <source>
        <dbReference type="EMBL" id="MYH63643.1"/>
    </source>
</evidence>
<dbReference type="AlphaFoldDB" id="A0A6B1G2D0"/>
<dbReference type="InterPro" id="IPR011650">
    <property type="entry name" value="Peptidase_M20_dimer"/>
</dbReference>
<dbReference type="EMBL" id="VYDA01000651">
    <property type="protein sequence ID" value="MYH63643.1"/>
    <property type="molecule type" value="Genomic_DNA"/>
</dbReference>
<keyword evidence="2" id="KW-0479">Metal-binding</keyword>
<gene>
    <name evidence="5" type="ORF">F4148_18475</name>
</gene>
<feature type="domain" description="Peptidase M20 dimerisation" evidence="4">
    <location>
        <begin position="216"/>
        <end position="373"/>
    </location>
</feature>
<dbReference type="SUPFAM" id="SSF53187">
    <property type="entry name" value="Zn-dependent exopeptidases"/>
    <property type="match status" value="1"/>
</dbReference>
<dbReference type="InterPro" id="IPR051458">
    <property type="entry name" value="Cyt/Met_Dipeptidase"/>
</dbReference>
<evidence type="ECO:0000256" key="1">
    <source>
        <dbReference type="ARBA" id="ARBA00022670"/>
    </source>
</evidence>
<dbReference type="PANTHER" id="PTHR43270">
    <property type="entry name" value="BETA-ALA-HIS DIPEPTIDASE"/>
    <property type="match status" value="1"/>
</dbReference>
<dbReference type="GO" id="GO:0008233">
    <property type="term" value="F:peptidase activity"/>
    <property type="evidence" value="ECO:0007669"/>
    <property type="project" value="UniProtKB-KW"/>
</dbReference>
<reference evidence="5" key="1">
    <citation type="submission" date="2019-09" db="EMBL/GenBank/DDBJ databases">
        <title>Characterisation of the sponge microbiome using genome-centric metagenomics.</title>
        <authorList>
            <person name="Engelberts J.P."/>
            <person name="Robbins S.J."/>
            <person name="De Goeij J.M."/>
            <person name="Aranda M."/>
            <person name="Bell S.C."/>
            <person name="Webster N.S."/>
        </authorList>
    </citation>
    <scope>NUCLEOTIDE SEQUENCE</scope>
    <source>
        <strain evidence="5">SB0675_bin_29</strain>
    </source>
</reference>
<sequence length="473" mass="51881">MLADGASAPRRKQVADKEISPPDLARVFAYVDAHQQEFIDRLLAYVAQPSISAHGVGIRETADFLLGYLQELGMESQLLEGPGWPYVYGRHGGSPHTPTVLLYGHYDVQPPDPLDAWNSPPFEPEIRDGRIWGRGVGDNKGQHLAQLLAIESWLAVTGGLPCNVIVLLEGEEEVGSPHISDCVRDHRALLAGADLVITADGPVHESGRPCIKFGPRGIASFELRAVHAQRDFHSGNWGGVAPNPIWTLVHLLATMKDRRGTITIDGFYDNVAPLNELEREALDALPVDVAAVMEGAGLTRLDEPQERPFFDRLAAWPTFTINGFHGGYGGPGMKTVLPNEATVKCDMRLVENQRVDEILDKVEAHVRRHAPEVEMIRQGGMEPSRTPLDSPYTRPLQRAFRAAQGIDPLLIPAMGGSLPDYAWTKILGVHSFTTPYANHDESNHAPNENLEVRRFIDGIRTGAAVLAYLGEES</sequence>
<name>A0A6B1G2D0_9CHLR</name>